<comment type="cofactor">
    <cofactor evidence="1">
        <name>Mg(2+)</name>
        <dbReference type="ChEBI" id="CHEBI:18420"/>
    </cofactor>
</comment>
<reference evidence="4 5" key="1">
    <citation type="submission" date="2024-10" db="EMBL/GenBank/DDBJ databases">
        <title>The Natural Products Discovery Center: Release of the First 8490 Sequenced Strains for Exploring Actinobacteria Biosynthetic Diversity.</title>
        <authorList>
            <person name="Kalkreuter E."/>
            <person name="Kautsar S.A."/>
            <person name="Yang D."/>
            <person name="Bader C.D."/>
            <person name="Teijaro C.N."/>
            <person name="Fluegel L."/>
            <person name="Davis C.M."/>
            <person name="Simpson J.R."/>
            <person name="Lauterbach L."/>
            <person name="Steele A.D."/>
            <person name="Gui C."/>
            <person name="Meng S."/>
            <person name="Li G."/>
            <person name="Viehrig K."/>
            <person name="Ye F."/>
            <person name="Su P."/>
            <person name="Kiefer A.F."/>
            <person name="Nichols A."/>
            <person name="Cepeda A.J."/>
            <person name="Yan W."/>
            <person name="Fan B."/>
            <person name="Jiang Y."/>
            <person name="Adhikari A."/>
            <person name="Zheng C.-J."/>
            <person name="Schuster L."/>
            <person name="Cowan T.M."/>
            <person name="Smanski M.J."/>
            <person name="Chevrette M.G."/>
            <person name="De Carvalho L.P.S."/>
            <person name="Shen B."/>
        </authorList>
    </citation>
    <scope>NUCLEOTIDE SEQUENCE [LARGE SCALE GENOMIC DNA]</scope>
    <source>
        <strain evidence="4 5">NPDC012605</strain>
    </source>
</reference>
<name>A0ABW6XYF4_9ACTN</name>
<keyword evidence="5" id="KW-1185">Reference proteome</keyword>
<dbReference type="PANTHER" id="PTHR43046">
    <property type="entry name" value="GDP-MANNOSE MANNOSYL HYDROLASE"/>
    <property type="match status" value="1"/>
</dbReference>
<evidence type="ECO:0000313" key="5">
    <source>
        <dbReference type="Proteomes" id="UP001602370"/>
    </source>
</evidence>
<dbReference type="PANTHER" id="PTHR43046:SF14">
    <property type="entry name" value="MUTT_NUDIX FAMILY PROTEIN"/>
    <property type="match status" value="1"/>
</dbReference>
<dbReference type="Proteomes" id="UP001602370">
    <property type="component" value="Unassembled WGS sequence"/>
</dbReference>
<dbReference type="InterPro" id="IPR000086">
    <property type="entry name" value="NUDIX_hydrolase_dom"/>
</dbReference>
<accession>A0ABW6XYF4</accession>
<dbReference type="RefSeq" id="WP_388309859.1">
    <property type="nucleotide sequence ID" value="NZ_JBIBDZ010000010.1"/>
</dbReference>
<dbReference type="Gene3D" id="3.90.79.10">
    <property type="entry name" value="Nucleoside Triphosphate Pyrophosphohydrolase"/>
    <property type="match status" value="3"/>
</dbReference>
<evidence type="ECO:0000256" key="2">
    <source>
        <dbReference type="ARBA" id="ARBA00022801"/>
    </source>
</evidence>
<evidence type="ECO:0000259" key="3">
    <source>
        <dbReference type="PROSITE" id="PS51462"/>
    </source>
</evidence>
<evidence type="ECO:0000256" key="1">
    <source>
        <dbReference type="ARBA" id="ARBA00001946"/>
    </source>
</evidence>
<dbReference type="CDD" id="cd04683">
    <property type="entry name" value="NUDIX_Hydrolase"/>
    <property type="match status" value="1"/>
</dbReference>
<protein>
    <submittedName>
        <fullName evidence="4">NUDIX domain-containing protein</fullName>
    </submittedName>
</protein>
<dbReference type="PROSITE" id="PS51462">
    <property type="entry name" value="NUDIX"/>
    <property type="match status" value="3"/>
</dbReference>
<proteinExistence type="predicted"/>
<comment type="caution">
    <text evidence="4">The sequence shown here is derived from an EMBL/GenBank/DDBJ whole genome shotgun (WGS) entry which is preliminary data.</text>
</comment>
<sequence>MPPSLSHVRHPITAYLAEHPDERPALSGLLNSLDADADPTSRSTLPGHITCSAVVIDRARRVLHVRHNASGLLLPPGGHIEASDTSLLAAALREVEEETGLPASSLALTPEFRDRPIDIGVHAIDARPSKAEPAHRHYDVCFVFTLADDAPAPVLQTEEVTEAVWLSFGEVHSPTLRATLARSGLDGAIAPVNASAVVHDGRGHYLVHLRDANKPEIWQPGAWSLLGGGREPQDATLLDTVRRELREEAGLEIADLRPYAVEHAIGTEGMIVPIQVFTGRWAGDPSALRLTEGVMLAWLDPGRLPFLTMAASTRELLQRHAAEHSVPAPRLTASPGTDALAAPSGTVPHIVGVHLYLERDGQVLLGRRHPDSAYAGGSWHALAGHCEAESATACLVREAYEEAGLVIDREDLELVHTVHLADRPGEGAAGRPPRIQLFFRARRWEGDPELREPDKCLAWQWWNPKDLPEPIVPYTRAAIEGVRAGRTYTETGWTL</sequence>
<organism evidence="4 5">
    <name type="scientific">Streptomyces flavochromogenes</name>
    <dbReference type="NCBI Taxonomy" id="68199"/>
    <lineage>
        <taxon>Bacteria</taxon>
        <taxon>Bacillati</taxon>
        <taxon>Actinomycetota</taxon>
        <taxon>Actinomycetes</taxon>
        <taxon>Kitasatosporales</taxon>
        <taxon>Streptomycetaceae</taxon>
        <taxon>Streptomyces</taxon>
    </lineage>
</organism>
<keyword evidence="2" id="KW-0378">Hydrolase</keyword>
<feature type="domain" description="Nudix hydrolase" evidence="3">
    <location>
        <begin position="348"/>
        <end position="484"/>
    </location>
</feature>
<dbReference type="CDD" id="cd03674">
    <property type="entry name" value="NUDIX_Hydrolase"/>
    <property type="match status" value="1"/>
</dbReference>
<dbReference type="SUPFAM" id="SSF55811">
    <property type="entry name" value="Nudix"/>
    <property type="match status" value="3"/>
</dbReference>
<feature type="domain" description="Nudix hydrolase" evidence="3">
    <location>
        <begin position="46"/>
        <end position="189"/>
    </location>
</feature>
<dbReference type="InterPro" id="IPR015797">
    <property type="entry name" value="NUDIX_hydrolase-like_dom_sf"/>
</dbReference>
<feature type="domain" description="Nudix hydrolase" evidence="3">
    <location>
        <begin position="189"/>
        <end position="321"/>
    </location>
</feature>
<dbReference type="Pfam" id="PF00293">
    <property type="entry name" value="NUDIX"/>
    <property type="match status" value="3"/>
</dbReference>
<evidence type="ECO:0000313" key="4">
    <source>
        <dbReference type="EMBL" id="MFF5922552.1"/>
    </source>
</evidence>
<gene>
    <name evidence="4" type="ORF">ACFY8C_30085</name>
</gene>
<dbReference type="EMBL" id="JBIBDZ010000010">
    <property type="protein sequence ID" value="MFF5922552.1"/>
    <property type="molecule type" value="Genomic_DNA"/>
</dbReference>